<keyword evidence="2" id="KW-1185">Reference proteome</keyword>
<dbReference type="Proteomes" id="UP001281147">
    <property type="component" value="Unassembled WGS sequence"/>
</dbReference>
<evidence type="ECO:0000313" key="2">
    <source>
        <dbReference type="Proteomes" id="UP001281147"/>
    </source>
</evidence>
<accession>A0ACC3P0G4</accession>
<comment type="caution">
    <text evidence="1">The sequence shown here is derived from an EMBL/GenBank/DDBJ whole genome shotgun (WGS) entry which is preliminary data.</text>
</comment>
<gene>
    <name evidence="1" type="primary">AGC1_1</name>
    <name evidence="1" type="ORF">LTR37_000101</name>
</gene>
<sequence length="151" mass="17101">MLRFKKPFHVQSSTLAAHQQANSTSSNHDFGNEIAQFESFRATQRGAKVLGSDAVNPTPIEAEGETKFTIDNFRAIRGLCGRLEVEAPSPTAPVQRKIKREQYTVLFQIADQRRESRINLQDWTVFNNLLAKPDAVPLWRFTSSPTQSPDW</sequence>
<evidence type="ECO:0000313" key="1">
    <source>
        <dbReference type="EMBL" id="KAK3725953.1"/>
    </source>
</evidence>
<dbReference type="EMBL" id="JAUTXU010000001">
    <property type="protein sequence ID" value="KAK3725953.1"/>
    <property type="molecule type" value="Genomic_DNA"/>
</dbReference>
<organism evidence="1 2">
    <name type="scientific">Vermiconidia calcicola</name>
    <dbReference type="NCBI Taxonomy" id="1690605"/>
    <lineage>
        <taxon>Eukaryota</taxon>
        <taxon>Fungi</taxon>
        <taxon>Dikarya</taxon>
        <taxon>Ascomycota</taxon>
        <taxon>Pezizomycotina</taxon>
        <taxon>Dothideomycetes</taxon>
        <taxon>Dothideomycetidae</taxon>
        <taxon>Mycosphaerellales</taxon>
        <taxon>Extremaceae</taxon>
        <taxon>Vermiconidia</taxon>
    </lineage>
</organism>
<reference evidence="1" key="1">
    <citation type="submission" date="2023-07" db="EMBL/GenBank/DDBJ databases">
        <title>Black Yeasts Isolated from many extreme environments.</title>
        <authorList>
            <person name="Coleine C."/>
            <person name="Stajich J.E."/>
            <person name="Selbmann L."/>
        </authorList>
    </citation>
    <scope>NUCLEOTIDE SEQUENCE</scope>
    <source>
        <strain evidence="1">CCFEE 5714</strain>
    </source>
</reference>
<protein>
    <submittedName>
        <fullName evidence="1">Mitochondrial aspartate-glutamate transporter agc1</fullName>
    </submittedName>
</protein>
<name>A0ACC3P0G4_9PEZI</name>
<proteinExistence type="predicted"/>